<dbReference type="AlphaFoldDB" id="V2YGY5"/>
<feature type="region of interest" description="Disordered" evidence="1">
    <location>
        <begin position="1"/>
        <end position="77"/>
    </location>
</feature>
<protein>
    <recommendedName>
        <fullName evidence="2">F-box domain-containing protein</fullName>
    </recommendedName>
</protein>
<comment type="caution">
    <text evidence="3">The sequence shown here is derived from an EMBL/GenBank/DDBJ whole genome shotgun (WGS) entry which is preliminary data.</text>
</comment>
<keyword evidence="4" id="KW-1185">Reference proteome</keyword>
<dbReference type="Pfam" id="PF00646">
    <property type="entry name" value="F-box"/>
    <property type="match status" value="1"/>
</dbReference>
<evidence type="ECO:0000259" key="2">
    <source>
        <dbReference type="PROSITE" id="PS50181"/>
    </source>
</evidence>
<dbReference type="CDD" id="cd09917">
    <property type="entry name" value="F-box_SF"/>
    <property type="match status" value="1"/>
</dbReference>
<evidence type="ECO:0000256" key="1">
    <source>
        <dbReference type="SAM" id="MobiDB-lite"/>
    </source>
</evidence>
<dbReference type="HOGENOM" id="CLU_1643983_0_0_1"/>
<dbReference type="PROSITE" id="PS50181">
    <property type="entry name" value="FBOX"/>
    <property type="match status" value="1"/>
</dbReference>
<dbReference type="EMBL" id="AWSO01000393">
    <property type="protein sequence ID" value="ESK90969.1"/>
    <property type="molecule type" value="Genomic_DNA"/>
</dbReference>
<dbReference type="KEGG" id="mrr:Moror_16367"/>
<dbReference type="InterPro" id="IPR001810">
    <property type="entry name" value="F-box_dom"/>
</dbReference>
<dbReference type="InterPro" id="IPR036047">
    <property type="entry name" value="F-box-like_dom_sf"/>
</dbReference>
<dbReference type="OrthoDB" id="2322499at2759"/>
<dbReference type="Proteomes" id="UP000017559">
    <property type="component" value="Unassembled WGS sequence"/>
</dbReference>
<reference evidence="3 4" key="1">
    <citation type="journal article" date="2014" name="BMC Genomics">
        <title>Genome and secretome analysis of the hemibiotrophic fungal pathogen, Moniliophthora roreri, which causes frosty pod rot disease of cacao: mechanisms of the biotrophic and necrotrophic phases.</title>
        <authorList>
            <person name="Meinhardt L.W."/>
            <person name="Costa G.G.L."/>
            <person name="Thomazella D.P.T."/>
            <person name="Teixeira P.J.P.L."/>
            <person name="Carazzolle M.F."/>
            <person name="Schuster S.C."/>
            <person name="Carlson J.E."/>
            <person name="Guiltinan M.J."/>
            <person name="Mieczkowski P."/>
            <person name="Farmer A."/>
            <person name="Ramaraj T."/>
            <person name="Crozier J."/>
            <person name="Davis R.E."/>
            <person name="Shao J."/>
            <person name="Melnick R.L."/>
            <person name="Pereira G.A.G."/>
            <person name="Bailey B.A."/>
        </authorList>
    </citation>
    <scope>NUCLEOTIDE SEQUENCE [LARGE SCALE GENOMIC DNA]</scope>
    <source>
        <strain evidence="3 4">MCA 2997</strain>
    </source>
</reference>
<accession>V2YGY5</accession>
<dbReference type="SMART" id="SM00256">
    <property type="entry name" value="FBOX"/>
    <property type="match status" value="1"/>
</dbReference>
<organism evidence="3 4">
    <name type="scientific">Moniliophthora roreri (strain MCA 2997)</name>
    <name type="common">Cocoa frosty pod rot fungus</name>
    <name type="synonym">Crinipellis roreri</name>
    <dbReference type="NCBI Taxonomy" id="1381753"/>
    <lineage>
        <taxon>Eukaryota</taxon>
        <taxon>Fungi</taxon>
        <taxon>Dikarya</taxon>
        <taxon>Basidiomycota</taxon>
        <taxon>Agaricomycotina</taxon>
        <taxon>Agaricomycetes</taxon>
        <taxon>Agaricomycetidae</taxon>
        <taxon>Agaricales</taxon>
        <taxon>Marasmiineae</taxon>
        <taxon>Marasmiaceae</taxon>
        <taxon>Moniliophthora</taxon>
    </lineage>
</organism>
<feature type="compositionally biased region" description="Polar residues" evidence="1">
    <location>
        <begin position="15"/>
        <end position="28"/>
    </location>
</feature>
<sequence length="180" mass="20551">MTRRSLRIEEKQKSNEQTLESLKRTNAVNAEDESQGGGGELEKAKRGSGSKRKRLAGDTGLKSSRKRVKKEFVPPESTRRVRGKRGLLERLVKDTPLDIVLEIFKHLLPLDILNLSRTSKELRAMLMSQSSVPIWRTARENVPELPPLPSDLNEAQYANLAFDSYCHVRFQLFHKLSNRT</sequence>
<evidence type="ECO:0000313" key="4">
    <source>
        <dbReference type="Proteomes" id="UP000017559"/>
    </source>
</evidence>
<evidence type="ECO:0000313" key="3">
    <source>
        <dbReference type="EMBL" id="ESK90969.1"/>
    </source>
</evidence>
<proteinExistence type="predicted"/>
<dbReference type="SUPFAM" id="SSF81383">
    <property type="entry name" value="F-box domain"/>
    <property type="match status" value="1"/>
</dbReference>
<name>V2YGY5_MONRO</name>
<feature type="domain" description="F-box" evidence="2">
    <location>
        <begin position="89"/>
        <end position="138"/>
    </location>
</feature>
<feature type="compositionally biased region" description="Basic and acidic residues" evidence="1">
    <location>
        <begin position="1"/>
        <end position="14"/>
    </location>
</feature>
<gene>
    <name evidence="3" type="ORF">Moror_16367</name>
</gene>